<sequence>MTTTDANGRYAEVAMTEAMRHIADQLDVPSHDAQLLRLTNNAVFALPAAGIVVRITRSTVLHDRVHKVIRLATWFAERDAPTIRLAPQVNQPIPVDGLLATIWQYVQPTEPAPTVEDLGQILRRFHNLGAPPFPLPAWDPVADARSRLADAEALRDDEADYLLTWCDRLAPRIAALNERSKGKLVHGDAHVGNLLRTPAEVVVIGDFDPTCEGPWQVDLVAVPVGETRFSRRGAHARLAHAYGYDVTQDPDWPTLREARELKMVCAAVPLLASAPGVAREFRTRLRSVRTGDQHARWTPFADLQQAGGTR</sequence>
<evidence type="ECO:0000259" key="1">
    <source>
        <dbReference type="Pfam" id="PF01636"/>
    </source>
</evidence>
<gene>
    <name evidence="2" type="ordered locus">Sare_3081</name>
</gene>
<dbReference type="PATRIC" id="fig|391037.6.peg.3111"/>
<reference evidence="2" key="1">
    <citation type="submission" date="2007-10" db="EMBL/GenBank/DDBJ databases">
        <title>Complete sequence of Salinispora arenicola CNS-205.</title>
        <authorList>
            <consortium name="US DOE Joint Genome Institute"/>
            <person name="Copeland A."/>
            <person name="Lucas S."/>
            <person name="Lapidus A."/>
            <person name="Barry K."/>
            <person name="Glavina del Rio T."/>
            <person name="Dalin E."/>
            <person name="Tice H."/>
            <person name="Pitluck S."/>
            <person name="Foster B."/>
            <person name="Schmutz J."/>
            <person name="Larimer F."/>
            <person name="Land M."/>
            <person name="Hauser L."/>
            <person name="Kyrpides N."/>
            <person name="Ivanova N."/>
            <person name="Jensen P.R."/>
            <person name="Moore B.S."/>
            <person name="Penn K."/>
            <person name="Jenkins C."/>
            <person name="Udwary D."/>
            <person name="Xiang L."/>
            <person name="Gontang E."/>
            <person name="Richardson P."/>
        </authorList>
    </citation>
    <scope>NUCLEOTIDE SEQUENCE [LARGE SCALE GENOMIC DNA]</scope>
    <source>
        <strain evidence="2">CNS-205</strain>
    </source>
</reference>
<dbReference type="KEGG" id="saq:Sare_3081"/>
<dbReference type="STRING" id="391037.Sare_3081"/>
<dbReference type="OrthoDB" id="3723194at2"/>
<evidence type="ECO:0000313" key="2">
    <source>
        <dbReference type="EMBL" id="ABV98895.1"/>
    </source>
</evidence>
<protein>
    <submittedName>
        <fullName evidence="2">Aminoglycoside phosphotransferase</fullName>
    </submittedName>
</protein>
<dbReference type="GO" id="GO:0016740">
    <property type="term" value="F:transferase activity"/>
    <property type="evidence" value="ECO:0007669"/>
    <property type="project" value="UniProtKB-KW"/>
</dbReference>
<dbReference type="eggNOG" id="COG2334">
    <property type="taxonomic scope" value="Bacteria"/>
</dbReference>
<feature type="domain" description="Aminoglycoside phosphotransferase" evidence="1">
    <location>
        <begin position="51"/>
        <end position="257"/>
    </location>
</feature>
<dbReference type="EMBL" id="CP000850">
    <property type="protein sequence ID" value="ABV98895.1"/>
    <property type="molecule type" value="Genomic_DNA"/>
</dbReference>
<organism evidence="2">
    <name type="scientific">Salinispora arenicola (strain CNS-205)</name>
    <dbReference type="NCBI Taxonomy" id="391037"/>
    <lineage>
        <taxon>Bacteria</taxon>
        <taxon>Bacillati</taxon>
        <taxon>Actinomycetota</taxon>
        <taxon>Actinomycetes</taxon>
        <taxon>Micromonosporales</taxon>
        <taxon>Micromonosporaceae</taxon>
        <taxon>Salinispora</taxon>
    </lineage>
</organism>
<dbReference type="InterPro" id="IPR011009">
    <property type="entry name" value="Kinase-like_dom_sf"/>
</dbReference>
<dbReference type="SUPFAM" id="SSF56112">
    <property type="entry name" value="Protein kinase-like (PK-like)"/>
    <property type="match status" value="1"/>
</dbReference>
<keyword evidence="2" id="KW-0808">Transferase</keyword>
<dbReference type="InterPro" id="IPR002575">
    <property type="entry name" value="Aminoglycoside_PTrfase"/>
</dbReference>
<dbReference type="HOGENOM" id="CLU_056518_0_0_11"/>
<dbReference type="Gene3D" id="3.90.1200.10">
    <property type="match status" value="1"/>
</dbReference>
<dbReference type="Pfam" id="PF01636">
    <property type="entry name" value="APH"/>
    <property type="match status" value="1"/>
</dbReference>
<name>A8M872_SALAI</name>
<proteinExistence type="predicted"/>
<dbReference type="AlphaFoldDB" id="A8M872"/>
<accession>A8M872</accession>